<dbReference type="Proteomes" id="UP000290106">
    <property type="component" value="Unassembled WGS sequence"/>
</dbReference>
<reference evidence="1 2" key="1">
    <citation type="submission" date="2019-01" db="EMBL/GenBank/DDBJ databases">
        <title>Blautia sp. nov. KGMB01111 isolated human feces.</title>
        <authorList>
            <person name="Park J.-E."/>
            <person name="Kim J.-S."/>
            <person name="Park S.-H."/>
        </authorList>
    </citation>
    <scope>NUCLEOTIDE SEQUENCE [LARGE SCALE GENOMIC DNA]</scope>
    <source>
        <strain evidence="1 2">KGMB01111</strain>
    </source>
</reference>
<keyword evidence="2" id="KW-1185">Reference proteome</keyword>
<organism evidence="1 2">
    <name type="scientific">Blautia faecicola</name>
    <dbReference type="NCBI Taxonomy" id="2509240"/>
    <lineage>
        <taxon>Bacteria</taxon>
        <taxon>Bacillati</taxon>
        <taxon>Bacillota</taxon>
        <taxon>Clostridia</taxon>
        <taxon>Lachnospirales</taxon>
        <taxon>Lachnospiraceae</taxon>
        <taxon>Blautia</taxon>
    </lineage>
</organism>
<gene>
    <name evidence="1" type="ORF">ETP43_04790</name>
</gene>
<accession>A0A4Q1RG89</accession>
<protein>
    <submittedName>
        <fullName evidence="1">YkgJ family cysteine cluster protein</fullName>
    </submittedName>
</protein>
<proteinExistence type="predicted"/>
<comment type="caution">
    <text evidence="1">The sequence shown here is derived from an EMBL/GenBank/DDBJ whole genome shotgun (WGS) entry which is preliminary data.</text>
</comment>
<sequence length="224" mass="25805">MEREIDLQEISDGKLYTNKDMVKAGCGECQGCSDCCRGMGSSIFLDPMDIYRLTTGLECSFEDLLSTCVELHVVDGFIQPNMKMVGKEEQCPFLNEKGRCNIHAIRPGICRLFPLGRCYDGEGGFQYFLQIYECKKEPKSKVKIKNWLGVEEIGKYERFVAQWHYFQKDAQKVLAGISQEALVKKIHLYLLAQFYQKPYQAGRDFYEQFEERLREAKQQIGIAG</sequence>
<dbReference type="AlphaFoldDB" id="A0A4Q1RG89"/>
<evidence type="ECO:0000313" key="1">
    <source>
        <dbReference type="EMBL" id="RXS74589.1"/>
    </source>
</evidence>
<dbReference type="OrthoDB" id="9810361at2"/>
<dbReference type="PANTHER" id="PTHR35866:SF1">
    <property type="entry name" value="YKGJ FAMILY CYSTEINE CLUSTER PROTEIN"/>
    <property type="match status" value="1"/>
</dbReference>
<dbReference type="Pfam" id="PF03692">
    <property type="entry name" value="CxxCxxCC"/>
    <property type="match status" value="1"/>
</dbReference>
<evidence type="ECO:0000313" key="2">
    <source>
        <dbReference type="Proteomes" id="UP000290106"/>
    </source>
</evidence>
<dbReference type="InterPro" id="IPR005358">
    <property type="entry name" value="Puta_zinc/iron-chelating_dom"/>
</dbReference>
<dbReference type="PANTHER" id="PTHR35866">
    <property type="entry name" value="PUTATIVE-RELATED"/>
    <property type="match status" value="1"/>
</dbReference>
<dbReference type="EMBL" id="SDKC01000001">
    <property type="protein sequence ID" value="RXS74589.1"/>
    <property type="molecule type" value="Genomic_DNA"/>
</dbReference>
<dbReference type="RefSeq" id="WP_129257205.1">
    <property type="nucleotide sequence ID" value="NZ_SDKC01000001.1"/>
</dbReference>
<name>A0A4Q1RG89_9FIRM</name>